<name>A0A0J1B833_9TREE</name>
<evidence type="ECO:0000313" key="6">
    <source>
        <dbReference type="Proteomes" id="UP000053611"/>
    </source>
</evidence>
<evidence type="ECO:0000256" key="2">
    <source>
        <dbReference type="ARBA" id="ARBA00022598"/>
    </source>
</evidence>
<proteinExistence type="inferred from homology"/>
<dbReference type="OrthoDB" id="1898221at2759"/>
<gene>
    <name evidence="5" type="ORF">CC85DRAFT_311376</name>
</gene>
<feature type="domain" description="AMP-dependent synthetase/ligase" evidence="3">
    <location>
        <begin position="46"/>
        <end position="403"/>
    </location>
</feature>
<reference evidence="5 6" key="1">
    <citation type="submission" date="2015-03" db="EMBL/GenBank/DDBJ databases">
        <title>Genomics and transcriptomics of the oil-accumulating basidiomycete yeast T. oleaginosus allow insights into substrate utilization and the diverse evolutionary trajectories of mating systems in fungi.</title>
        <authorList>
            <consortium name="DOE Joint Genome Institute"/>
            <person name="Kourist R."/>
            <person name="Kracht O."/>
            <person name="Bracharz F."/>
            <person name="Lipzen A."/>
            <person name="Nolan M."/>
            <person name="Ohm R."/>
            <person name="Grigoriev I."/>
            <person name="Sun S."/>
            <person name="Heitman J."/>
            <person name="Bruck T."/>
            <person name="Nowrousian M."/>
        </authorList>
    </citation>
    <scope>NUCLEOTIDE SEQUENCE [LARGE SCALE GENOMIC DNA]</scope>
    <source>
        <strain evidence="5 6">IBC0246</strain>
    </source>
</reference>
<dbReference type="PROSITE" id="PS00455">
    <property type="entry name" value="AMP_BINDING"/>
    <property type="match status" value="1"/>
</dbReference>
<accession>A0A0J1B833</accession>
<dbReference type="InterPro" id="IPR025110">
    <property type="entry name" value="AMP-bd_C"/>
</dbReference>
<keyword evidence="6" id="KW-1185">Reference proteome</keyword>
<dbReference type="RefSeq" id="XP_018280420.1">
    <property type="nucleotide sequence ID" value="XM_018425956.1"/>
</dbReference>
<dbReference type="AlphaFoldDB" id="A0A0J1B833"/>
<dbReference type="GO" id="GO:0016405">
    <property type="term" value="F:CoA-ligase activity"/>
    <property type="evidence" value="ECO:0007669"/>
    <property type="project" value="TreeGrafter"/>
</dbReference>
<dbReference type="EMBL" id="KQ087190">
    <property type="protein sequence ID" value="KLT43929.1"/>
    <property type="molecule type" value="Genomic_DNA"/>
</dbReference>
<dbReference type="STRING" id="879819.A0A0J1B833"/>
<dbReference type="GeneID" id="28986559"/>
<comment type="similarity">
    <text evidence="1">Belongs to the ATP-dependent AMP-binding enzyme family.</text>
</comment>
<evidence type="ECO:0000256" key="1">
    <source>
        <dbReference type="ARBA" id="ARBA00006432"/>
    </source>
</evidence>
<feature type="domain" description="AMP-binding enzyme C-terminal" evidence="4">
    <location>
        <begin position="450"/>
        <end position="529"/>
    </location>
</feature>
<dbReference type="InterPro" id="IPR000873">
    <property type="entry name" value="AMP-dep_synth/lig_dom"/>
</dbReference>
<dbReference type="Gene3D" id="3.30.300.30">
    <property type="match status" value="1"/>
</dbReference>
<evidence type="ECO:0000259" key="4">
    <source>
        <dbReference type="Pfam" id="PF13193"/>
    </source>
</evidence>
<dbReference type="Pfam" id="PF13193">
    <property type="entry name" value="AMP-binding_C"/>
    <property type="match status" value="1"/>
</dbReference>
<organism evidence="5 6">
    <name type="scientific">Cutaneotrichosporon oleaginosum</name>
    <dbReference type="NCBI Taxonomy" id="879819"/>
    <lineage>
        <taxon>Eukaryota</taxon>
        <taxon>Fungi</taxon>
        <taxon>Dikarya</taxon>
        <taxon>Basidiomycota</taxon>
        <taxon>Agaricomycotina</taxon>
        <taxon>Tremellomycetes</taxon>
        <taxon>Trichosporonales</taxon>
        <taxon>Trichosporonaceae</taxon>
        <taxon>Cutaneotrichosporon</taxon>
    </lineage>
</organism>
<keyword evidence="2" id="KW-0436">Ligase</keyword>
<dbReference type="PANTHER" id="PTHR24096">
    <property type="entry name" value="LONG-CHAIN-FATTY-ACID--COA LIGASE"/>
    <property type="match status" value="1"/>
</dbReference>
<protein>
    <submittedName>
        <fullName evidence="5">Acetyl-CoA synthetase-like protein</fullName>
    </submittedName>
</protein>
<sequence length="552" mass="59999">MPAQLPPPRIYHSDYPVPILPAISVFHYLFPPTPTASVYPQGSWSPSLPAFIDGVSSRVLSRGELRETALRVADGLRRLGVKPGDAATIWGANSLEWVLAAYGCVAAGVVVSPANAAYAPHELAHQMNDSGARVAFIAPDLLPTFEEARKELKYKDIPVVLLSDMPVRGHRVLADIYGVASEAVSFDGVRAHETAWLCYSSGTTGLPKGVMTTHHNITTQIQTTMPVFEKLESGRDVILGFLPLNHIYGTIYMLLLPLAYGIPTVLLPRFDELAALRAIQTHRVTLPLFVPPVVLRLLQSSNTAGFDLSSLRVVMSAAAPLQEDLSAAFENKFRVKVIQAYGMTEATPGITSMSSAMAPGRAGWSGRLMPTYQARLVDEGADVPPGQPGELWVRGPNIMKGYLGKEDCFEPGGWFRTGDVAVIDDEGWFKIVDRMKELIKYKGLQVAPAELEALLLEHPDIVDTGVIGVYDKAQVTELPRAYVVAAPGADRARLPAAVDAWVAARVAQHKRLRGGIVVIDEIPKSPSGKILRKELRARAEKEWEGAESKAKL</sequence>
<dbReference type="FunFam" id="3.30.300.30:FF:000007">
    <property type="entry name" value="4-coumarate--CoA ligase 2"/>
    <property type="match status" value="1"/>
</dbReference>
<dbReference type="InterPro" id="IPR020845">
    <property type="entry name" value="AMP-binding_CS"/>
</dbReference>
<dbReference type="Gene3D" id="3.40.50.12780">
    <property type="entry name" value="N-terminal domain of ligase-like"/>
    <property type="match status" value="1"/>
</dbReference>
<dbReference type="PANTHER" id="PTHR24096:SF149">
    <property type="entry name" value="AMP-BINDING DOMAIN-CONTAINING PROTEIN-RELATED"/>
    <property type="match status" value="1"/>
</dbReference>
<dbReference type="SUPFAM" id="SSF56801">
    <property type="entry name" value="Acetyl-CoA synthetase-like"/>
    <property type="match status" value="1"/>
</dbReference>
<dbReference type="Pfam" id="PF00501">
    <property type="entry name" value="AMP-binding"/>
    <property type="match status" value="1"/>
</dbReference>
<dbReference type="InterPro" id="IPR042099">
    <property type="entry name" value="ANL_N_sf"/>
</dbReference>
<evidence type="ECO:0000313" key="5">
    <source>
        <dbReference type="EMBL" id="KLT43929.1"/>
    </source>
</evidence>
<dbReference type="InterPro" id="IPR045851">
    <property type="entry name" value="AMP-bd_C_sf"/>
</dbReference>
<evidence type="ECO:0000259" key="3">
    <source>
        <dbReference type="Pfam" id="PF00501"/>
    </source>
</evidence>
<dbReference type="Proteomes" id="UP000053611">
    <property type="component" value="Unassembled WGS sequence"/>
</dbReference>
<dbReference type="CDD" id="cd05911">
    <property type="entry name" value="Firefly_Luc_like"/>
    <property type="match status" value="1"/>
</dbReference>